<feature type="region of interest" description="Disordered" evidence="1">
    <location>
        <begin position="1"/>
        <end position="34"/>
    </location>
</feature>
<dbReference type="GO" id="GO:0000981">
    <property type="term" value="F:DNA-binding transcription factor activity, RNA polymerase II-specific"/>
    <property type="evidence" value="ECO:0007669"/>
    <property type="project" value="InterPro"/>
</dbReference>
<dbReference type="InterPro" id="IPR036864">
    <property type="entry name" value="Zn2-C6_fun-type_DNA-bd_sf"/>
</dbReference>
<keyword evidence="3" id="KW-0808">Transferase</keyword>
<evidence type="ECO:0000256" key="1">
    <source>
        <dbReference type="SAM" id="MobiDB-lite"/>
    </source>
</evidence>
<dbReference type="CDD" id="cd00067">
    <property type="entry name" value="GAL4"/>
    <property type="match status" value="1"/>
</dbReference>
<feature type="region of interest" description="Disordered" evidence="1">
    <location>
        <begin position="115"/>
        <end position="153"/>
    </location>
</feature>
<protein>
    <submittedName>
        <fullName evidence="3">Methionyl-tRNA formyltransferase (EC)</fullName>
        <ecNumber evidence="3">2.1.2.9</ecNumber>
    </submittedName>
</protein>
<feature type="compositionally biased region" description="Polar residues" evidence="1">
    <location>
        <begin position="1"/>
        <end position="11"/>
    </location>
</feature>
<feature type="region of interest" description="Disordered" evidence="1">
    <location>
        <begin position="164"/>
        <end position="183"/>
    </location>
</feature>
<dbReference type="Gene3D" id="4.10.240.10">
    <property type="entry name" value="Zn(2)-C6 fungal-type DNA-binding domain"/>
    <property type="match status" value="1"/>
</dbReference>
<dbReference type="EMBL" id="LR730244">
    <property type="protein sequence ID" value="VWP02476.1"/>
    <property type="molecule type" value="Genomic_DNA"/>
</dbReference>
<feature type="domain" description="Zn(2)-C6 fungal-type" evidence="2">
    <location>
        <begin position="390"/>
        <end position="425"/>
    </location>
</feature>
<reference evidence="3" key="1">
    <citation type="submission" date="2019-10" db="EMBL/GenBank/DDBJ databases">
        <authorList>
            <person name="Nor Muhammad N."/>
        </authorList>
    </citation>
    <scope>NUCLEOTIDE SEQUENCE</scope>
</reference>
<dbReference type="SUPFAM" id="SSF57701">
    <property type="entry name" value="Zn2/Cys6 DNA-binding domain"/>
    <property type="match status" value="1"/>
</dbReference>
<dbReference type="EC" id="2.1.2.9" evidence="3"/>
<dbReference type="GO" id="GO:0008270">
    <property type="term" value="F:zinc ion binding"/>
    <property type="evidence" value="ECO:0007669"/>
    <property type="project" value="InterPro"/>
</dbReference>
<feature type="compositionally biased region" description="Low complexity" evidence="1">
    <location>
        <begin position="115"/>
        <end position="130"/>
    </location>
</feature>
<dbReference type="PROSITE" id="PS00463">
    <property type="entry name" value="ZN2_CY6_FUNGAL_1"/>
    <property type="match status" value="1"/>
</dbReference>
<feature type="compositionally biased region" description="Polar residues" evidence="1">
    <location>
        <begin position="174"/>
        <end position="183"/>
    </location>
</feature>
<evidence type="ECO:0000313" key="3">
    <source>
        <dbReference type="EMBL" id="VWP02476.1"/>
    </source>
</evidence>
<organism evidence="3">
    <name type="scientific">Ganoderma boninense</name>
    <dbReference type="NCBI Taxonomy" id="34458"/>
    <lineage>
        <taxon>Eukaryota</taxon>
        <taxon>Fungi</taxon>
        <taxon>Dikarya</taxon>
        <taxon>Basidiomycota</taxon>
        <taxon>Agaricomycotina</taxon>
        <taxon>Agaricomycetes</taxon>
        <taxon>Polyporales</taxon>
        <taxon>Polyporaceae</taxon>
        <taxon>Ganoderma</taxon>
    </lineage>
</organism>
<gene>
    <name evidence="3" type="primary">A6QGB6</name>
</gene>
<dbReference type="AlphaFoldDB" id="A0A5K1K8B5"/>
<dbReference type="GO" id="GO:0004479">
    <property type="term" value="F:methionyl-tRNA formyltransferase activity"/>
    <property type="evidence" value="ECO:0007669"/>
    <property type="project" value="UniProtKB-EC"/>
</dbReference>
<dbReference type="PROSITE" id="PS50048">
    <property type="entry name" value="ZN2_CY6_FUNGAL_2"/>
    <property type="match status" value="1"/>
</dbReference>
<accession>A0A5K1K8B5</accession>
<name>A0A5K1K8B5_9APHY</name>
<proteinExistence type="predicted"/>
<evidence type="ECO:0000259" key="2">
    <source>
        <dbReference type="PROSITE" id="PS50048"/>
    </source>
</evidence>
<dbReference type="InterPro" id="IPR001138">
    <property type="entry name" value="Zn2Cys6_DnaBD"/>
</dbReference>
<sequence length="454" mass="49387">MSAQQLPQLSQGAPDFDADSDYLGTPVDPPAHQPYVADFEPVAGYYHRPDGYDGPDYVAGHTASQFAHGPDSGYFGPSSPYGLLLHTSYPLTISDGCNQSPDNSVAAYPFVAPNPSGSSLSDSPASSYSARAEREASANIPSPSLDQPKVASGVAAQLALRSSGLPFPQHDGDTSSNGDKTTFTKPKFHQQDLTCDTAIACSLPDTHSSYHNVGSSLFVSHPLYPTRNYFDEGYTDSPIDEGAYCDRFPEQGGIAYEQQHGYDNYPHPEPHPDSHFLSGLPSHTNVHFYQPPSCPYSYPRIDPPGEGSGYGSSPVSPSSARYPYSLIHAPRPQQVHDIHTLHNSTCPMDDARSLFTSHHVLSIPSIPAPPPIPRPSSLIEDSPKKPLTLACFFCRKRKIACQSPPSSSPDRTCNQCAKRKLKCVYPSTSRRGIRPRVYDLSDEPYRRPSLPLSH</sequence>